<comment type="caution">
    <text evidence="2">The sequence shown here is derived from an EMBL/GenBank/DDBJ whole genome shotgun (WGS) entry which is preliminary data.</text>
</comment>
<protein>
    <recommendedName>
        <fullName evidence="4">Dihydrodipicolinate synthetase</fullName>
    </recommendedName>
</protein>
<dbReference type="EMBL" id="JBBJBU010000013">
    <property type="protein sequence ID" value="KAK7203055.1"/>
    <property type="molecule type" value="Genomic_DNA"/>
</dbReference>
<dbReference type="PIRSF" id="PIRSF001365">
    <property type="entry name" value="DHDPS"/>
    <property type="match status" value="1"/>
</dbReference>
<gene>
    <name evidence="2" type="ORF">BZA70DRAFT_80285</name>
</gene>
<dbReference type="InterPro" id="IPR002220">
    <property type="entry name" value="DapA-like"/>
</dbReference>
<keyword evidence="1" id="KW-0456">Lyase</keyword>
<dbReference type="PRINTS" id="PR00146">
    <property type="entry name" value="DHPICSNTHASE"/>
</dbReference>
<evidence type="ECO:0000256" key="1">
    <source>
        <dbReference type="PIRNR" id="PIRNR001365"/>
    </source>
</evidence>
<dbReference type="InterPro" id="IPR013785">
    <property type="entry name" value="Aldolase_TIM"/>
</dbReference>
<dbReference type="PANTHER" id="PTHR12128:SF24">
    <property type="entry name" value="DIHYDRODIPICOLINATE SYNTHETASE FAMILY PROTEIN (AFU_ORTHOLOGUE AFUA_3G11920)"/>
    <property type="match status" value="1"/>
</dbReference>
<dbReference type="CDD" id="cd00408">
    <property type="entry name" value="DHDPS-like"/>
    <property type="match status" value="1"/>
</dbReference>
<dbReference type="RefSeq" id="XP_064766088.1">
    <property type="nucleotide sequence ID" value="XM_064915419.1"/>
</dbReference>
<dbReference type="GeneID" id="90040931"/>
<reference evidence="2 3" key="1">
    <citation type="submission" date="2024-03" db="EMBL/GenBank/DDBJ databases">
        <title>Genome-scale model development and genomic sequencing of the oleaginous clade Lipomyces.</title>
        <authorList>
            <consortium name="Lawrence Berkeley National Laboratory"/>
            <person name="Czajka J.J."/>
            <person name="Han Y."/>
            <person name="Kim J."/>
            <person name="Mondo S.J."/>
            <person name="Hofstad B.A."/>
            <person name="Robles A."/>
            <person name="Haridas S."/>
            <person name="Riley R."/>
            <person name="LaButti K."/>
            <person name="Pangilinan J."/>
            <person name="Andreopoulos W."/>
            <person name="Lipzen A."/>
            <person name="Yan J."/>
            <person name="Wang M."/>
            <person name="Ng V."/>
            <person name="Grigoriev I.V."/>
            <person name="Spatafora J.W."/>
            <person name="Magnuson J.K."/>
            <person name="Baker S.E."/>
            <person name="Pomraning K.R."/>
        </authorList>
    </citation>
    <scope>NUCLEOTIDE SEQUENCE [LARGE SCALE GENOMIC DNA]</scope>
    <source>
        <strain evidence="2 3">Phaff 52-87</strain>
    </source>
</reference>
<sequence>MVRQLVSGIWVPTVTFFTENDEVDTATIAKHTVRLAKAGIKAMVTLGSYGEGVLLSPKERSLVNSTTRKALDDAGFTDIPVVAGVTEQSVKGAVALTKDAKEAGADAILMVCSSYYRGFVDETYITDFFTGVADESPLPIVIYNYPGVTAGIDIPSELLIKLSAHPNIIGTKFTCGNSGKLARVAGAVKSIGPLSKTSTLADVASGDGYFCIAGMADFLTQALAVGGSGVISGPGNITPKTVVRVYELFKAGKYEEAFAAQQKLSDSDYVLTNLGPEGTKCALQQFFGYGGHVRRPMQRKSEDAVKQQAVEIQKYIDFESSL</sequence>
<evidence type="ECO:0000313" key="2">
    <source>
        <dbReference type="EMBL" id="KAK7203055.1"/>
    </source>
</evidence>
<dbReference type="Gene3D" id="3.20.20.70">
    <property type="entry name" value="Aldolase class I"/>
    <property type="match status" value="1"/>
</dbReference>
<comment type="similarity">
    <text evidence="1">Belongs to the DapA family.</text>
</comment>
<dbReference type="Proteomes" id="UP001498771">
    <property type="component" value="Unassembled WGS sequence"/>
</dbReference>
<proteinExistence type="inferred from homology"/>
<accession>A0ABR1EZQ0</accession>
<dbReference type="SUPFAM" id="SSF51569">
    <property type="entry name" value="Aldolase"/>
    <property type="match status" value="1"/>
</dbReference>
<dbReference type="Pfam" id="PF00701">
    <property type="entry name" value="DHDPS"/>
    <property type="match status" value="1"/>
</dbReference>
<keyword evidence="3" id="KW-1185">Reference proteome</keyword>
<organism evidence="2 3">
    <name type="scientific">Myxozyma melibiosi</name>
    <dbReference type="NCBI Taxonomy" id="54550"/>
    <lineage>
        <taxon>Eukaryota</taxon>
        <taxon>Fungi</taxon>
        <taxon>Dikarya</taxon>
        <taxon>Ascomycota</taxon>
        <taxon>Saccharomycotina</taxon>
        <taxon>Lipomycetes</taxon>
        <taxon>Lipomycetales</taxon>
        <taxon>Lipomycetaceae</taxon>
        <taxon>Myxozyma</taxon>
    </lineage>
</organism>
<dbReference type="PANTHER" id="PTHR12128">
    <property type="entry name" value="DIHYDRODIPICOLINATE SYNTHASE"/>
    <property type="match status" value="1"/>
</dbReference>
<name>A0ABR1EZQ0_9ASCO</name>
<evidence type="ECO:0008006" key="4">
    <source>
        <dbReference type="Google" id="ProtNLM"/>
    </source>
</evidence>
<evidence type="ECO:0000313" key="3">
    <source>
        <dbReference type="Proteomes" id="UP001498771"/>
    </source>
</evidence>
<dbReference type="SMART" id="SM01130">
    <property type="entry name" value="DHDPS"/>
    <property type="match status" value="1"/>
</dbReference>